<evidence type="ECO:0000256" key="4">
    <source>
        <dbReference type="ARBA" id="ARBA00022833"/>
    </source>
</evidence>
<sequence>MEEAEDRLLQGQRQQLGAPLEPLQIPQTRETSSDPRFSSIPFPTSRTLGPLSLSSCLPAAPNTLVGQDSGWSPSEEGGAQDLKDFPPGPTRATLALKSLPPGLALGPSLAKKQRLGVWCVGQPLQPGLLWGPLEEESLSQQGEGVSRQQEEDVPLGPWGDVCACEQSSGWTSLVQRGRLEDEGNVAPVRISGRLHLQVCWAVLPGFELLLRPGPPSAGLSPIQPKLKKEAAMAMATEVESAARQEAASPREDAADPCTDPGQQCTPGTQAEGVVSPEQNTQAQNLLSKESHPLVPLPQDDSMDEEHQPETQVPPDPQSSSAPSEQQGPECPEASSSSARDTQPLHLTERLCSSEHQYPPKAKTSEPEALQAGEHQHPSFPARLQNSPGLMESSPKQGRRYRCGECGKAFLQLCHLKKHAFVHTGHKPFLCTECGKSYSSEESFKAHMLGHRGVRPYPCPQCDKAYGTRRDLREHQVVHSGARPFACDQCGKAFARRPSLRLHRKTHQVPAAPALCPCPVCGRPLANQGSLRNHMRLHTGEKPFLCPHCGRAFRQRGNLRGHLRLHTGERPYRCPHCADAFPQLPELRRHLISHTGEAHLCPVCGKALRDPHTLRAHERLHSGERPFPCPQCDRAYTLATKLRRHLKSHLADKPYRCPTCGMGYSLPQSLKRHQLSHQPGAPSSPAHEPPAASEPTVVLLQAEPELPDTGGEQDGSPAQDVFAVTIAESQDKCFMVPEQPGPSRSLVLIQKDMGFSTWAEVVEVETGP</sequence>
<dbReference type="EMBL" id="JAGFMF010011605">
    <property type="protein sequence ID" value="KAG8519552.1"/>
    <property type="molecule type" value="Genomic_DNA"/>
</dbReference>
<dbReference type="GO" id="GO:0000977">
    <property type="term" value="F:RNA polymerase II transcription regulatory region sequence-specific DNA binding"/>
    <property type="evidence" value="ECO:0007669"/>
    <property type="project" value="TreeGrafter"/>
</dbReference>
<feature type="compositionally biased region" description="Polar residues" evidence="6">
    <location>
        <begin position="317"/>
        <end position="326"/>
    </location>
</feature>
<evidence type="ECO:0000256" key="5">
    <source>
        <dbReference type="PROSITE-ProRule" id="PRU00042"/>
    </source>
</evidence>
<dbReference type="InterPro" id="IPR044412">
    <property type="entry name" value="PRDM17_PR-SET"/>
</dbReference>
<dbReference type="PROSITE" id="PS00028">
    <property type="entry name" value="ZINC_FINGER_C2H2_1"/>
    <property type="match status" value="10"/>
</dbReference>
<dbReference type="InterPro" id="IPR050717">
    <property type="entry name" value="C2H2-ZF_Transcription_Reg"/>
</dbReference>
<evidence type="ECO:0000256" key="2">
    <source>
        <dbReference type="ARBA" id="ARBA00022737"/>
    </source>
</evidence>
<dbReference type="FunFam" id="3.30.160.60:FF:000849">
    <property type="entry name" value="Zinc finger protein 408"/>
    <property type="match status" value="2"/>
</dbReference>
<dbReference type="FunFam" id="3.30.160.60:FF:001253">
    <property type="entry name" value="Zinc finger protein 408"/>
    <property type="match status" value="1"/>
</dbReference>
<evidence type="ECO:0000256" key="6">
    <source>
        <dbReference type="SAM" id="MobiDB-lite"/>
    </source>
</evidence>
<dbReference type="FunFam" id="3.30.160.60:FF:001308">
    <property type="entry name" value="Zinc finger protein 408"/>
    <property type="match status" value="1"/>
</dbReference>
<proteinExistence type="predicted"/>
<dbReference type="Pfam" id="PF00096">
    <property type="entry name" value="zf-C2H2"/>
    <property type="match status" value="8"/>
</dbReference>
<dbReference type="InterPro" id="IPR036236">
    <property type="entry name" value="Znf_C2H2_sf"/>
</dbReference>
<feature type="domain" description="C2H2-type" evidence="7">
    <location>
        <begin position="428"/>
        <end position="455"/>
    </location>
</feature>
<dbReference type="FunFam" id="3.30.160.60:FF:001101">
    <property type="entry name" value="Zinc finger protein 408"/>
    <property type="match status" value="1"/>
</dbReference>
<feature type="domain" description="C2H2-type" evidence="7">
    <location>
        <begin position="400"/>
        <end position="427"/>
    </location>
</feature>
<evidence type="ECO:0000313" key="8">
    <source>
        <dbReference type="EMBL" id="KAG8519552.1"/>
    </source>
</evidence>
<dbReference type="Gene3D" id="2.170.270.10">
    <property type="entry name" value="SET domain"/>
    <property type="match status" value="1"/>
</dbReference>
<dbReference type="FunFam" id="2.170.270.10:FF:000044">
    <property type="entry name" value="Zinc finger protein 408"/>
    <property type="match status" value="1"/>
</dbReference>
<feature type="domain" description="C2H2-type" evidence="7">
    <location>
        <begin position="484"/>
        <end position="506"/>
    </location>
</feature>
<keyword evidence="2" id="KW-0677">Repeat</keyword>
<feature type="compositionally biased region" description="Polar residues" evidence="6">
    <location>
        <begin position="276"/>
        <end position="287"/>
    </location>
</feature>
<accession>A0A8J6AIT5</accession>
<feature type="region of interest" description="Disordered" evidence="6">
    <location>
        <begin position="670"/>
        <end position="693"/>
    </location>
</feature>
<reference evidence="8" key="1">
    <citation type="journal article" date="2021" name="Evol. Appl.">
        <title>The genome of the Pyrenean desman and the effects of bottlenecks and inbreeding on the genomic landscape of an endangered species.</title>
        <authorList>
            <person name="Escoda L."/>
            <person name="Castresana J."/>
        </authorList>
    </citation>
    <scope>NUCLEOTIDE SEQUENCE</scope>
    <source>
        <strain evidence="8">IBE-C5619</strain>
    </source>
</reference>
<dbReference type="PANTHER" id="PTHR14196:SF12">
    <property type="entry name" value="ZINC FINGER PROTEIN 208-LIKE"/>
    <property type="match status" value="1"/>
</dbReference>
<feature type="compositionally biased region" description="Low complexity" evidence="6">
    <location>
        <begin position="678"/>
        <end position="693"/>
    </location>
</feature>
<dbReference type="FunFam" id="3.30.160.60:FF:001723">
    <property type="entry name" value="Zinc finger protein 408"/>
    <property type="match status" value="1"/>
</dbReference>
<dbReference type="PROSITE" id="PS50157">
    <property type="entry name" value="ZINC_FINGER_C2H2_2"/>
    <property type="match status" value="10"/>
</dbReference>
<feature type="domain" description="C2H2-type" evidence="7">
    <location>
        <begin position="654"/>
        <end position="681"/>
    </location>
</feature>
<organism evidence="8 9">
    <name type="scientific">Galemys pyrenaicus</name>
    <name type="common">Iberian desman</name>
    <name type="synonym">Pyrenean desman</name>
    <dbReference type="NCBI Taxonomy" id="202257"/>
    <lineage>
        <taxon>Eukaryota</taxon>
        <taxon>Metazoa</taxon>
        <taxon>Chordata</taxon>
        <taxon>Craniata</taxon>
        <taxon>Vertebrata</taxon>
        <taxon>Euteleostomi</taxon>
        <taxon>Mammalia</taxon>
        <taxon>Eutheria</taxon>
        <taxon>Laurasiatheria</taxon>
        <taxon>Eulipotyphla</taxon>
        <taxon>Talpidae</taxon>
        <taxon>Galemys</taxon>
    </lineage>
</organism>
<dbReference type="FunFam" id="3.30.160.60:FF:001616">
    <property type="entry name" value="zinc finger protein 408 isoform X2"/>
    <property type="match status" value="1"/>
</dbReference>
<dbReference type="CDD" id="cd10520">
    <property type="entry name" value="PR-SET_PRDM17"/>
    <property type="match status" value="1"/>
</dbReference>
<name>A0A8J6AIT5_GALPY</name>
<dbReference type="GO" id="GO:0008270">
    <property type="term" value="F:zinc ion binding"/>
    <property type="evidence" value="ECO:0007669"/>
    <property type="project" value="UniProtKB-KW"/>
</dbReference>
<dbReference type="InterPro" id="IPR046341">
    <property type="entry name" value="SET_dom_sf"/>
</dbReference>
<evidence type="ECO:0000313" key="9">
    <source>
        <dbReference type="Proteomes" id="UP000700334"/>
    </source>
</evidence>
<feature type="domain" description="C2H2-type" evidence="7">
    <location>
        <begin position="456"/>
        <end position="483"/>
    </location>
</feature>
<dbReference type="SUPFAM" id="SSF57667">
    <property type="entry name" value="beta-beta-alpha zinc fingers"/>
    <property type="match status" value="5"/>
</dbReference>
<feature type="domain" description="C2H2-type" evidence="7">
    <location>
        <begin position="515"/>
        <end position="542"/>
    </location>
</feature>
<feature type="region of interest" description="Disordered" evidence="6">
    <location>
        <begin position="1"/>
        <end position="88"/>
    </location>
</feature>
<feature type="domain" description="C2H2-type" evidence="7">
    <location>
        <begin position="598"/>
        <end position="625"/>
    </location>
</feature>
<feature type="domain" description="C2H2-type" evidence="7">
    <location>
        <begin position="543"/>
        <end position="570"/>
    </location>
</feature>
<feature type="compositionally biased region" description="Polar residues" evidence="6">
    <location>
        <begin position="25"/>
        <end position="55"/>
    </location>
</feature>
<evidence type="ECO:0000259" key="7">
    <source>
        <dbReference type="PROSITE" id="PS50157"/>
    </source>
</evidence>
<dbReference type="PANTHER" id="PTHR14196">
    <property type="entry name" value="ODD-SKIPPED - RELATED"/>
    <property type="match status" value="1"/>
</dbReference>
<feature type="region of interest" description="Disordered" evidence="6">
    <location>
        <begin position="355"/>
        <end position="395"/>
    </location>
</feature>
<keyword evidence="9" id="KW-1185">Reference proteome</keyword>
<dbReference type="OrthoDB" id="8117402at2759"/>
<dbReference type="SMART" id="SM00355">
    <property type="entry name" value="ZnF_C2H2"/>
    <property type="match status" value="10"/>
</dbReference>
<dbReference type="FunFam" id="3.30.160.60:FF:000100">
    <property type="entry name" value="Zinc finger 45-like"/>
    <property type="match status" value="1"/>
</dbReference>
<dbReference type="InterPro" id="IPR013087">
    <property type="entry name" value="Znf_C2H2_type"/>
</dbReference>
<dbReference type="GO" id="GO:0005634">
    <property type="term" value="C:nucleus"/>
    <property type="evidence" value="ECO:0007669"/>
    <property type="project" value="TreeGrafter"/>
</dbReference>
<gene>
    <name evidence="8" type="ORF">J0S82_020677</name>
</gene>
<evidence type="ECO:0000256" key="3">
    <source>
        <dbReference type="ARBA" id="ARBA00022771"/>
    </source>
</evidence>
<feature type="region of interest" description="Disordered" evidence="6">
    <location>
        <begin position="236"/>
        <end position="342"/>
    </location>
</feature>
<protein>
    <submittedName>
        <fullName evidence="8">Zinc finger protein 408</fullName>
    </submittedName>
</protein>
<keyword evidence="3 5" id="KW-0863">Zinc-finger</keyword>
<dbReference type="Gene3D" id="3.30.160.60">
    <property type="entry name" value="Classic Zinc Finger"/>
    <property type="match status" value="10"/>
</dbReference>
<feature type="domain" description="C2H2-type" evidence="7">
    <location>
        <begin position="571"/>
        <end position="598"/>
    </location>
</feature>
<feature type="domain" description="C2H2-type" evidence="7">
    <location>
        <begin position="626"/>
        <end position="653"/>
    </location>
</feature>
<dbReference type="FunFam" id="3.30.160.60:FF:001136">
    <property type="entry name" value="Zinc finger protein 408"/>
    <property type="match status" value="1"/>
</dbReference>
<dbReference type="FunFam" id="3.30.160.60:FF:001515">
    <property type="entry name" value="zinc finger protein 408"/>
    <property type="match status" value="1"/>
</dbReference>
<dbReference type="Proteomes" id="UP000700334">
    <property type="component" value="Unassembled WGS sequence"/>
</dbReference>
<keyword evidence="1" id="KW-0479">Metal-binding</keyword>
<evidence type="ECO:0000256" key="1">
    <source>
        <dbReference type="ARBA" id="ARBA00022723"/>
    </source>
</evidence>
<comment type="caution">
    <text evidence="8">The sequence shown here is derived from an EMBL/GenBank/DDBJ whole genome shotgun (WGS) entry which is preliminary data.</text>
</comment>
<dbReference type="AlphaFoldDB" id="A0A8J6AIT5"/>
<dbReference type="GO" id="GO:0000981">
    <property type="term" value="F:DNA-binding transcription factor activity, RNA polymerase II-specific"/>
    <property type="evidence" value="ECO:0007669"/>
    <property type="project" value="TreeGrafter"/>
</dbReference>
<keyword evidence="4" id="KW-0862">Zinc</keyword>